<dbReference type="Pfam" id="PF02661">
    <property type="entry name" value="Fic"/>
    <property type="match status" value="1"/>
</dbReference>
<dbReference type="EMBL" id="MWLD01000001">
    <property type="protein sequence ID" value="OOV35684.1"/>
    <property type="molecule type" value="Genomic_DNA"/>
</dbReference>
<name>A0A1T1D4B3_9SYNE</name>
<accession>A0A1T1D4B3</accession>
<dbReference type="PANTHER" id="PTHR13504">
    <property type="entry name" value="FIDO DOMAIN-CONTAINING PROTEIN DDB_G0283145"/>
    <property type="match status" value="1"/>
</dbReference>
<keyword evidence="2" id="KW-0067">ATP-binding</keyword>
<evidence type="ECO:0000256" key="2">
    <source>
        <dbReference type="PIRSR" id="PIRSR640198-2"/>
    </source>
</evidence>
<proteinExistence type="predicted"/>
<feature type="binding site" evidence="2">
    <location>
        <begin position="207"/>
        <end position="216"/>
    </location>
    <ligand>
        <name>ATP</name>
        <dbReference type="ChEBI" id="CHEBI:30616"/>
    </ligand>
</feature>
<comment type="caution">
    <text evidence="5">The sequence shown here is derived from an EMBL/GenBank/DDBJ whole genome shotgun (WGS) entry which is preliminary data.</text>
</comment>
<keyword evidence="3" id="KW-0175">Coiled coil</keyword>
<evidence type="ECO:0000313" key="5">
    <source>
        <dbReference type="EMBL" id="OOV35684.1"/>
    </source>
</evidence>
<dbReference type="PANTHER" id="PTHR13504:SF38">
    <property type="entry name" value="FIDO DOMAIN-CONTAINING PROTEIN"/>
    <property type="match status" value="1"/>
</dbReference>
<evidence type="ECO:0000259" key="4">
    <source>
        <dbReference type="PROSITE" id="PS51459"/>
    </source>
</evidence>
<dbReference type="SUPFAM" id="SSF140931">
    <property type="entry name" value="Fic-like"/>
    <property type="match status" value="1"/>
</dbReference>
<feature type="binding site" evidence="2">
    <location>
        <begin position="265"/>
        <end position="272"/>
    </location>
    <ligand>
        <name>ATP</name>
        <dbReference type="ChEBI" id="CHEBI:30616"/>
    </ligand>
</feature>
<gene>
    <name evidence="5" type="ORF">BV61_00080</name>
</gene>
<feature type="coiled-coil region" evidence="3">
    <location>
        <begin position="325"/>
        <end position="352"/>
    </location>
</feature>
<dbReference type="InterPro" id="IPR003812">
    <property type="entry name" value="Fido"/>
</dbReference>
<dbReference type="AlphaFoldDB" id="A0A1T1D4B3"/>
<organism evidence="5 6">
    <name type="scientific">Candidatus Synechococcus spongiarum LMB bulk15M</name>
    <dbReference type="NCBI Taxonomy" id="1943582"/>
    <lineage>
        <taxon>Bacteria</taxon>
        <taxon>Bacillati</taxon>
        <taxon>Cyanobacteriota</taxon>
        <taxon>Cyanophyceae</taxon>
        <taxon>Synechococcales</taxon>
        <taxon>Synechococcaceae</taxon>
        <taxon>Synechococcus</taxon>
    </lineage>
</organism>
<dbReference type="GO" id="GO:0005524">
    <property type="term" value="F:ATP binding"/>
    <property type="evidence" value="ECO:0007669"/>
    <property type="project" value="UniProtKB-KW"/>
</dbReference>
<feature type="domain" description="Fido" evidence="4">
    <location>
        <begin position="172"/>
        <end position="323"/>
    </location>
</feature>
<protein>
    <submittedName>
        <fullName evidence="5">Filamentation induced by cAMP protein fic</fullName>
    </submittedName>
</protein>
<sequence>MLHKLGTSRELLAVHLRLSEHARRIRGYPHWNDVRRRPVPEEGATHEQWWLALKMARQSQELPLRDGHGRPFKFSQPPELLEALHRIDMKAGGRVGAPDAVINARMRDCYLITSLQEEEAITSSQLEGAATTRDVARNLIRSGRPPRDRGEQMILNSFQTMVWLQQLQDTTLTPELVLSLHRRITQDTLDPGDAAGRLRRSDEDVVVGDPYGEIVHRPPPAEQLQQRLTHLCAFANGDTPTTFIHPVVRAIALHFWLAYDHPFLDGNGRTARALFYWAMLRHDYWLFSFISISTILRQAPAQYARSFMATETDDNDLTYFLLAQLKVIGQAMDRLESNIQRKKQELESFEQQLADPDLFNHRQLALLSHGVKHPGFRYSIHSHKTSHKVSYQTARTDLLTLVDHGLVERRKRGRQFLFQAPADLEKRLKQLRGQ</sequence>
<feature type="active site" evidence="1">
    <location>
        <position position="261"/>
    </location>
</feature>
<dbReference type="InterPro" id="IPR040198">
    <property type="entry name" value="Fido_containing"/>
</dbReference>
<evidence type="ECO:0000313" key="6">
    <source>
        <dbReference type="Proteomes" id="UP000242636"/>
    </source>
</evidence>
<dbReference type="InterPro" id="IPR036597">
    <property type="entry name" value="Fido-like_dom_sf"/>
</dbReference>
<evidence type="ECO:0000256" key="3">
    <source>
        <dbReference type="SAM" id="Coils"/>
    </source>
</evidence>
<dbReference type="Gene3D" id="1.10.3290.10">
    <property type="entry name" value="Fido-like domain"/>
    <property type="match status" value="1"/>
</dbReference>
<dbReference type="Proteomes" id="UP000242636">
    <property type="component" value="Unassembled WGS sequence"/>
</dbReference>
<keyword evidence="2" id="KW-0547">Nucleotide-binding</keyword>
<dbReference type="PROSITE" id="PS51459">
    <property type="entry name" value="FIDO"/>
    <property type="match status" value="1"/>
</dbReference>
<keyword evidence="6" id="KW-1185">Reference proteome</keyword>
<reference evidence="5 6" key="1">
    <citation type="submission" date="2017-02" db="EMBL/GenBank/DDBJ databases">
        <title>Draft Genome Sequences of 'Candidatus Synechococcus spongiarum', Cyanobacterial Symbionts of the Mediterranean Sponge Aplysina aerophoba from two locations.</title>
        <authorList>
            <person name="Slaby B.M."/>
            <person name="Hentschel U."/>
        </authorList>
    </citation>
    <scope>NUCLEOTIDE SEQUENCE [LARGE SCALE GENOMIC DNA]</scope>
    <source>
        <strain evidence="5">LMB bulk15M</strain>
    </source>
</reference>
<evidence type="ECO:0000256" key="1">
    <source>
        <dbReference type="PIRSR" id="PIRSR640198-1"/>
    </source>
</evidence>